<protein>
    <submittedName>
        <fullName evidence="2">Uncharacterized protein</fullName>
    </submittedName>
</protein>
<dbReference type="EMBL" id="KB932201">
    <property type="protein sequence ID" value="KCV73184.1"/>
    <property type="molecule type" value="Genomic_DNA"/>
</dbReference>
<accession>A0A058ZFQ1</accession>
<dbReference type="Proteomes" id="UP000030693">
    <property type="component" value="Unassembled WGS sequence"/>
</dbReference>
<sequence length="377" mass="40595">MPATEGDPFLQPGSRPRSHFSGSSTTEGLREAVRALGECLLQAGPYAGLFGLGSTLLVSATPYGASTILARVFYRQTLVALIPFSAFFVAQQVLSVPLSDGLDSGSLKSPRLAVGFGEFPPPGTPAPDPLPADERIYFSRLQLLRHDLHHRFSSILLSPHYNAAANATAMGLCFGLLAHLQQASRSRQALAVQAGLAGGLLLTYTSYHLHERERQAERRQLAEQEALERQAAEHDLGLTPVAPVPNKPNAFGDLYTDQDITSPLPLDRFFWLPVRFESRDKPTLNLESRDPLDRAPILMAEIFQHSRDGSLLELEPIFPATRKRIRAANQALADLRAEILALDPSIAGLVAEEIAAAEAVAEAAATAAAEPAAEASS</sequence>
<feature type="region of interest" description="Disordered" evidence="1">
    <location>
        <begin position="1"/>
        <end position="24"/>
    </location>
</feature>
<dbReference type="GeneID" id="20525452"/>
<evidence type="ECO:0000256" key="1">
    <source>
        <dbReference type="SAM" id="MobiDB-lite"/>
    </source>
</evidence>
<reference evidence="2" key="1">
    <citation type="submission" date="2013-04" db="EMBL/GenBank/DDBJ databases">
        <title>The Genome Sequence of Fonticula alba ATCC 38817.</title>
        <authorList>
            <consortium name="The Broad Institute Genomics Platform"/>
            <person name="Russ C."/>
            <person name="Cuomo C."/>
            <person name="Burger G."/>
            <person name="Gray M.W."/>
            <person name="Holland P.W.H."/>
            <person name="King N."/>
            <person name="Lang F.B.F."/>
            <person name="Roger A.J."/>
            <person name="Ruiz-Trillo I."/>
            <person name="Brown M."/>
            <person name="Walker B."/>
            <person name="Young S."/>
            <person name="Zeng Q."/>
            <person name="Gargeya S."/>
            <person name="Fitzgerald M."/>
            <person name="Haas B."/>
            <person name="Abouelleil A."/>
            <person name="Allen A.W."/>
            <person name="Alvarado L."/>
            <person name="Arachchi H.M."/>
            <person name="Berlin A.M."/>
            <person name="Chapman S.B."/>
            <person name="Gainer-Dewar J."/>
            <person name="Goldberg J."/>
            <person name="Griggs A."/>
            <person name="Gujja S."/>
            <person name="Hansen M."/>
            <person name="Howarth C."/>
            <person name="Imamovic A."/>
            <person name="Ireland A."/>
            <person name="Larimer J."/>
            <person name="McCowan C."/>
            <person name="Murphy C."/>
            <person name="Pearson M."/>
            <person name="Poon T.W."/>
            <person name="Priest M."/>
            <person name="Roberts A."/>
            <person name="Saif S."/>
            <person name="Shea T."/>
            <person name="Sisk P."/>
            <person name="Sykes S."/>
            <person name="Wortman J."/>
            <person name="Nusbaum C."/>
            <person name="Birren B."/>
        </authorList>
    </citation>
    <scope>NUCLEOTIDE SEQUENCE [LARGE SCALE GENOMIC DNA]</scope>
    <source>
        <strain evidence="2">ATCC 38817</strain>
    </source>
</reference>
<evidence type="ECO:0000313" key="3">
    <source>
        <dbReference type="Proteomes" id="UP000030693"/>
    </source>
</evidence>
<proteinExistence type="predicted"/>
<organism evidence="2">
    <name type="scientific">Fonticula alba</name>
    <name type="common">Slime mold</name>
    <dbReference type="NCBI Taxonomy" id="691883"/>
    <lineage>
        <taxon>Eukaryota</taxon>
        <taxon>Rotosphaerida</taxon>
        <taxon>Fonticulaceae</taxon>
        <taxon>Fonticula</taxon>
    </lineage>
</organism>
<keyword evidence="3" id="KW-1185">Reference proteome</keyword>
<name>A0A058ZFQ1_FONAL</name>
<dbReference type="AlphaFoldDB" id="A0A058ZFQ1"/>
<gene>
    <name evidence="2" type="ORF">H696_00727</name>
</gene>
<dbReference type="RefSeq" id="XP_009492885.1">
    <property type="nucleotide sequence ID" value="XM_009494610.1"/>
</dbReference>
<evidence type="ECO:0000313" key="2">
    <source>
        <dbReference type="EMBL" id="KCV73184.1"/>
    </source>
</evidence>